<dbReference type="KEGG" id="crw:CROST_036260"/>
<gene>
    <name evidence="1" type="primary">pxpC</name>
    <name evidence="1" type="ORF">CROST_036260</name>
</gene>
<dbReference type="Proteomes" id="UP000190951">
    <property type="component" value="Chromosome"/>
</dbReference>
<organism evidence="1 2">
    <name type="scientific">Clostridium felsineum</name>
    <dbReference type="NCBI Taxonomy" id="36839"/>
    <lineage>
        <taxon>Bacteria</taxon>
        <taxon>Bacillati</taxon>
        <taxon>Bacillota</taxon>
        <taxon>Clostridia</taxon>
        <taxon>Eubacteriales</taxon>
        <taxon>Clostridiaceae</taxon>
        <taxon>Clostridium</taxon>
    </lineage>
</organism>
<keyword evidence="1" id="KW-0378">Hydrolase</keyword>
<proteinExistence type="predicted"/>
<dbReference type="RefSeq" id="WP_077832237.1">
    <property type="nucleotide sequence ID" value="NZ_CP096983.1"/>
</dbReference>
<accession>A0A1S8MGK7</accession>
<name>A0A1S8MGK7_9CLOT</name>
<dbReference type="EC" id="3.5.2.9" evidence="1"/>
<dbReference type="EMBL" id="CP096983">
    <property type="protein sequence ID" value="URZ12881.1"/>
    <property type="molecule type" value="Genomic_DNA"/>
</dbReference>
<dbReference type="InterPro" id="IPR029000">
    <property type="entry name" value="Cyclophilin-like_dom_sf"/>
</dbReference>
<dbReference type="STRING" id="84029.CROST_38440"/>
<dbReference type="InterPro" id="IPR003778">
    <property type="entry name" value="CT_A_B"/>
</dbReference>
<dbReference type="Gene3D" id="2.40.100.10">
    <property type="entry name" value="Cyclophilin-like"/>
    <property type="match status" value="1"/>
</dbReference>
<dbReference type="PANTHER" id="PTHR43309:SF5">
    <property type="entry name" value="5-OXOPROLINASE SUBUNIT C"/>
    <property type="match status" value="1"/>
</dbReference>
<evidence type="ECO:0000313" key="1">
    <source>
        <dbReference type="EMBL" id="URZ12881.1"/>
    </source>
</evidence>
<keyword evidence="2" id="KW-1185">Reference proteome</keyword>
<protein>
    <submittedName>
        <fullName evidence="1">5-oxoprolinase subunit C</fullName>
        <ecNumber evidence="1">3.5.2.9</ecNumber>
    </submittedName>
</protein>
<dbReference type="SMART" id="SM00797">
    <property type="entry name" value="AHS2"/>
    <property type="match status" value="1"/>
</dbReference>
<dbReference type="PANTHER" id="PTHR43309">
    <property type="entry name" value="5-OXOPROLINASE SUBUNIT C"/>
    <property type="match status" value="1"/>
</dbReference>
<dbReference type="NCBIfam" id="TIGR00724">
    <property type="entry name" value="urea_amlyse_rel"/>
    <property type="match status" value="1"/>
</dbReference>
<dbReference type="InterPro" id="IPR052708">
    <property type="entry name" value="PxpC"/>
</dbReference>
<dbReference type="Pfam" id="PF02626">
    <property type="entry name" value="CT_A_B"/>
    <property type="match status" value="1"/>
</dbReference>
<evidence type="ECO:0000313" key="2">
    <source>
        <dbReference type="Proteomes" id="UP000190951"/>
    </source>
</evidence>
<dbReference type="AlphaFoldDB" id="A0A1S8MGK7"/>
<reference evidence="1 2" key="1">
    <citation type="submission" date="2022-04" db="EMBL/GenBank/DDBJ databases">
        <title>Genome sequence of C. roseum typestrain.</title>
        <authorList>
            <person name="Poehlein A."/>
            <person name="Schoch T."/>
            <person name="Duerre P."/>
            <person name="Daniel R."/>
        </authorList>
    </citation>
    <scope>NUCLEOTIDE SEQUENCE [LARGE SCALE GENOMIC DNA]</scope>
    <source>
        <strain evidence="1 2">DSM 7320</strain>
    </source>
</reference>
<dbReference type="GO" id="GO:0017168">
    <property type="term" value="F:5-oxoprolinase (ATP-hydrolyzing) activity"/>
    <property type="evidence" value="ECO:0007669"/>
    <property type="project" value="UniProtKB-EC"/>
</dbReference>
<sequence length="325" mass="36387">MKIEVLKSGLLTTVQDIGRYGFQNQGILVSGAMDIYAMRLSNILVGNDENEGVIEVTLMGPQLRLEKGTLLAITGGDLSPTLDNEPVSMYRPIYLKKDSILKFGAVKSGCRSYIAFAGGMDLKKVLESKSTYLRGGIGGFKGRALKNGDIININKEKSKVAFRIIRGLKDNNNFKIASWYVKKEKLSNELRVVRGVQFDLFNKKSREDFFASDFEVTPSSDRMGYRLIGKKLSLKKEFEMLSEAISLGAVQVPRDGNPIILLADRQTTGGYPKIAQVVQVDLYKIAQMKPKAKISFKEISLEEAEKLYFQREKYIRDVKMSIGLN</sequence>
<dbReference type="SUPFAM" id="SSF50891">
    <property type="entry name" value="Cyclophilin-like"/>
    <property type="match status" value="1"/>
</dbReference>